<feature type="transmembrane region" description="Helical" evidence="2">
    <location>
        <begin position="40"/>
        <end position="66"/>
    </location>
</feature>
<name>A0AAU9MYH7_9ASTR</name>
<gene>
    <name evidence="3" type="ORF">LVIROSA_LOCUS16042</name>
</gene>
<feature type="region of interest" description="Disordered" evidence="1">
    <location>
        <begin position="72"/>
        <end position="91"/>
    </location>
</feature>
<dbReference type="Proteomes" id="UP001157418">
    <property type="component" value="Unassembled WGS sequence"/>
</dbReference>
<keyword evidence="4" id="KW-1185">Reference proteome</keyword>
<dbReference type="AlphaFoldDB" id="A0AAU9MYH7"/>
<evidence type="ECO:0000313" key="3">
    <source>
        <dbReference type="EMBL" id="CAH1429169.1"/>
    </source>
</evidence>
<keyword evidence="2" id="KW-0812">Transmembrane</keyword>
<protein>
    <submittedName>
        <fullName evidence="3">Uncharacterized protein</fullName>
    </submittedName>
</protein>
<evidence type="ECO:0000313" key="4">
    <source>
        <dbReference type="Proteomes" id="UP001157418"/>
    </source>
</evidence>
<keyword evidence="2" id="KW-1133">Transmembrane helix</keyword>
<dbReference type="EMBL" id="CAKMRJ010002534">
    <property type="protein sequence ID" value="CAH1429169.1"/>
    <property type="molecule type" value="Genomic_DNA"/>
</dbReference>
<evidence type="ECO:0000256" key="2">
    <source>
        <dbReference type="SAM" id="Phobius"/>
    </source>
</evidence>
<evidence type="ECO:0000256" key="1">
    <source>
        <dbReference type="SAM" id="MobiDB-lite"/>
    </source>
</evidence>
<sequence length="111" mass="12614">MADNIPEKSNNNVGNIFTQLVSAVKPKSVTDKDAKQIYDWLYAAAPYLIVAAIFWIIGVCCCRCLCGRRRSAGRMNAPGRRPTRLPRAAFERNPRGYFRDLRGRPNDFSYN</sequence>
<keyword evidence="2" id="KW-0472">Membrane</keyword>
<dbReference type="InterPro" id="IPR039926">
    <property type="entry name" value="Egg_app_1"/>
</dbReference>
<dbReference type="PANTHER" id="PTHR33333:SF46">
    <property type="entry name" value="LOW QUALITY PROTEIN: GLYCINE-RICH PROTEIN DOT1"/>
    <property type="match status" value="1"/>
</dbReference>
<reference evidence="3 4" key="1">
    <citation type="submission" date="2022-01" db="EMBL/GenBank/DDBJ databases">
        <authorList>
            <person name="Xiong W."/>
            <person name="Schranz E."/>
        </authorList>
    </citation>
    <scope>NUCLEOTIDE SEQUENCE [LARGE SCALE GENOMIC DNA]</scope>
</reference>
<accession>A0AAU9MYH7</accession>
<dbReference type="PANTHER" id="PTHR33333">
    <property type="entry name" value="ERYTHROCYTE MEMBRANE PROTEIN 1-LIKE"/>
    <property type="match status" value="1"/>
</dbReference>
<organism evidence="3 4">
    <name type="scientific">Lactuca virosa</name>
    <dbReference type="NCBI Taxonomy" id="75947"/>
    <lineage>
        <taxon>Eukaryota</taxon>
        <taxon>Viridiplantae</taxon>
        <taxon>Streptophyta</taxon>
        <taxon>Embryophyta</taxon>
        <taxon>Tracheophyta</taxon>
        <taxon>Spermatophyta</taxon>
        <taxon>Magnoliopsida</taxon>
        <taxon>eudicotyledons</taxon>
        <taxon>Gunneridae</taxon>
        <taxon>Pentapetalae</taxon>
        <taxon>asterids</taxon>
        <taxon>campanulids</taxon>
        <taxon>Asterales</taxon>
        <taxon>Asteraceae</taxon>
        <taxon>Cichorioideae</taxon>
        <taxon>Cichorieae</taxon>
        <taxon>Lactucinae</taxon>
        <taxon>Lactuca</taxon>
    </lineage>
</organism>
<proteinExistence type="predicted"/>
<comment type="caution">
    <text evidence="3">The sequence shown here is derived from an EMBL/GenBank/DDBJ whole genome shotgun (WGS) entry which is preliminary data.</text>
</comment>